<gene>
    <name evidence="1" type="ORF">IQ249_09900</name>
</gene>
<sequence>MFLQHKPSGGLVEILTLDRLCDPCQDKIAGQLHAGEEMQDPESFDKTELIFPSGEPLPVCWLNPNYRSENVV</sequence>
<reference evidence="1" key="1">
    <citation type="submission" date="2020-10" db="EMBL/GenBank/DDBJ databases">
        <authorList>
            <person name="Castelo-Branco R."/>
            <person name="Eusebio N."/>
            <person name="Adriana R."/>
            <person name="Vieira A."/>
            <person name="Brugerolle De Fraissinette N."/>
            <person name="Rezende De Castro R."/>
            <person name="Schneider M.P."/>
            <person name="Vasconcelos V."/>
            <person name="Leao P.N."/>
        </authorList>
    </citation>
    <scope>NUCLEOTIDE SEQUENCE</scope>
    <source>
        <strain evidence="1">LEGE 07157</strain>
    </source>
</reference>
<accession>A0A8J7DWP4</accession>
<dbReference type="AlphaFoldDB" id="A0A8J7DWP4"/>
<evidence type="ECO:0000313" key="2">
    <source>
        <dbReference type="Proteomes" id="UP000654482"/>
    </source>
</evidence>
<dbReference type="EMBL" id="JADEWZ010000012">
    <property type="protein sequence ID" value="MBE9116208.1"/>
    <property type="molecule type" value="Genomic_DNA"/>
</dbReference>
<evidence type="ECO:0000313" key="1">
    <source>
        <dbReference type="EMBL" id="MBE9116208.1"/>
    </source>
</evidence>
<dbReference type="Proteomes" id="UP000654482">
    <property type="component" value="Unassembled WGS sequence"/>
</dbReference>
<organism evidence="1 2">
    <name type="scientific">Lusitaniella coriacea LEGE 07157</name>
    <dbReference type="NCBI Taxonomy" id="945747"/>
    <lineage>
        <taxon>Bacteria</taxon>
        <taxon>Bacillati</taxon>
        <taxon>Cyanobacteriota</taxon>
        <taxon>Cyanophyceae</taxon>
        <taxon>Spirulinales</taxon>
        <taxon>Lusitaniellaceae</taxon>
        <taxon>Lusitaniella</taxon>
    </lineage>
</organism>
<dbReference type="RefSeq" id="WP_194029302.1">
    <property type="nucleotide sequence ID" value="NZ_JADEWZ010000012.1"/>
</dbReference>
<protein>
    <submittedName>
        <fullName evidence="1">Acetyltransferase</fullName>
    </submittedName>
</protein>
<keyword evidence="2" id="KW-1185">Reference proteome</keyword>
<proteinExistence type="predicted"/>
<comment type="caution">
    <text evidence="1">The sequence shown here is derived from an EMBL/GenBank/DDBJ whole genome shotgun (WGS) entry which is preliminary data.</text>
</comment>
<name>A0A8J7DWP4_9CYAN</name>